<name>A0A9W4W8E9_9PEZI</name>
<evidence type="ECO:0008006" key="7">
    <source>
        <dbReference type="Google" id="ProtNLM"/>
    </source>
</evidence>
<feature type="compositionally biased region" description="Acidic residues" evidence="4">
    <location>
        <begin position="342"/>
        <end position="353"/>
    </location>
</feature>
<evidence type="ECO:0000313" key="6">
    <source>
        <dbReference type="Proteomes" id="UP001152533"/>
    </source>
</evidence>
<dbReference type="InterPro" id="IPR040962">
    <property type="entry name" value="TPR_22"/>
</dbReference>
<keyword evidence="2 3" id="KW-0802">TPR repeat</keyword>
<dbReference type="PANTHER" id="PTHR15704:SF7">
    <property type="entry name" value="SUPERKILLER COMPLEX PROTEIN 3"/>
    <property type="match status" value="1"/>
</dbReference>
<dbReference type="PANTHER" id="PTHR15704">
    <property type="entry name" value="SUPERKILLER 3 PROTEIN-RELATED"/>
    <property type="match status" value="1"/>
</dbReference>
<dbReference type="EMBL" id="CAMGZC010000357">
    <property type="protein sequence ID" value="CAI0646723.1"/>
    <property type="molecule type" value="Genomic_DNA"/>
</dbReference>
<feature type="repeat" description="TPR" evidence="3">
    <location>
        <begin position="993"/>
        <end position="1026"/>
    </location>
</feature>
<dbReference type="PROSITE" id="PS50293">
    <property type="entry name" value="TPR_REGION"/>
    <property type="match status" value="1"/>
</dbReference>
<keyword evidence="1" id="KW-0677">Repeat</keyword>
<dbReference type="GO" id="GO:0006401">
    <property type="term" value="P:RNA catabolic process"/>
    <property type="evidence" value="ECO:0007669"/>
    <property type="project" value="InterPro"/>
</dbReference>
<dbReference type="InterPro" id="IPR039226">
    <property type="entry name" value="Ski3/TTC37"/>
</dbReference>
<keyword evidence="6" id="KW-1185">Reference proteome</keyword>
<feature type="repeat" description="TPR" evidence="3">
    <location>
        <begin position="1152"/>
        <end position="1185"/>
    </location>
</feature>
<dbReference type="Gene3D" id="1.25.40.10">
    <property type="entry name" value="Tetratricopeptide repeat domain"/>
    <property type="match status" value="5"/>
</dbReference>
<protein>
    <recommendedName>
        <fullName evidence="7">Tetratricopeptide</fullName>
    </recommendedName>
</protein>
<evidence type="ECO:0000313" key="5">
    <source>
        <dbReference type="EMBL" id="CAI0646723.1"/>
    </source>
</evidence>
<dbReference type="InterPro" id="IPR011990">
    <property type="entry name" value="TPR-like_helical_dom_sf"/>
</dbReference>
<dbReference type="SMART" id="SM00028">
    <property type="entry name" value="TPR"/>
    <property type="match status" value="12"/>
</dbReference>
<dbReference type="Pfam" id="PF13432">
    <property type="entry name" value="TPR_16"/>
    <property type="match status" value="3"/>
</dbReference>
<dbReference type="Pfam" id="PF18833">
    <property type="entry name" value="TPR_22"/>
    <property type="match status" value="1"/>
</dbReference>
<gene>
    <name evidence="5" type="ORF">CGXH109_LOCUS57910</name>
</gene>
<dbReference type="GO" id="GO:0055087">
    <property type="term" value="C:Ski complex"/>
    <property type="evidence" value="ECO:0007669"/>
    <property type="project" value="InterPro"/>
</dbReference>
<dbReference type="SUPFAM" id="SSF48452">
    <property type="entry name" value="TPR-like"/>
    <property type="match status" value="3"/>
</dbReference>
<evidence type="ECO:0000256" key="4">
    <source>
        <dbReference type="SAM" id="MobiDB-lite"/>
    </source>
</evidence>
<proteinExistence type="predicted"/>
<dbReference type="PROSITE" id="PS50005">
    <property type="entry name" value="TPR"/>
    <property type="match status" value="4"/>
</dbReference>
<feature type="repeat" description="TPR" evidence="3">
    <location>
        <begin position="463"/>
        <end position="496"/>
    </location>
</feature>
<evidence type="ECO:0000256" key="1">
    <source>
        <dbReference type="ARBA" id="ARBA00022737"/>
    </source>
</evidence>
<feature type="region of interest" description="Disordered" evidence="4">
    <location>
        <begin position="336"/>
        <end position="357"/>
    </location>
</feature>
<dbReference type="Proteomes" id="UP001152533">
    <property type="component" value="Unassembled WGS sequence"/>
</dbReference>
<accession>A0A9W4W8E9</accession>
<evidence type="ECO:0000256" key="2">
    <source>
        <dbReference type="ARBA" id="ARBA00022803"/>
    </source>
</evidence>
<evidence type="ECO:0000256" key="3">
    <source>
        <dbReference type="PROSITE-ProRule" id="PRU00339"/>
    </source>
</evidence>
<sequence>MSSSKAAVKAIGDSVKQQKWDDAIQKATEFLEREPKHYQAYAPSLLKWQFSLNILLAFALDKKNRVDEAEKAYKTAAAQKPKEPAAWQGLIKLYEKQDRKRIEAYHQAAVSLAEIYRDAEDMYKCQDVIDKFVDFARSQGDTAQYIDALSVILPGSPIYPALEGRVPHPAKTYETMAQIIETDEKKRINTLIGERRTRIGARLNEVTLEVKREVIAQSKLEYIYQQLINWTNDDELRRRYEEKLLQWCYDRLLVAPLGPEKGFALQAVLKLALDMVIIKHPYRLAWEIAINWKDAKEIQEWDVNMLRDYCTFFPETDLYKVITGFLTSSISPFPKPTPAALEAEETESEDDEGGGVSMVPLTEQDRILMMTDGITTSDSLFAHRLMGEYYQHLEEYESTVEQMRKSMDLLKSERTKTGMTFQNTSDSFSLYLGTALVFYQSPRNHGEAKRLFEEVLTHDPSSTPALIGVGLIYEEEEDFDDAIDFFGRALKRDPSNLRVKTESAWVQALKGDYEKAKLELEASLPLIEEMTPPSKDLLAQTQYRLGSCLWNLDSSKAARKSRTGAYAYFLDSLKNNLNFAPSYTSLGIYYADYAKDKKRARRCFQKAVELSSSEVEAAKRLAQSFADEGDWDRVELVAQRVVDSGKVKPPPGSKRKGISWPFAALGVAELNKQDFHKSIVSFQSALRISPEDYHSWVGLGESYYSSGRYIAATKAILNAQKLEETASKEVLGDTWFTKYMLANVKRELAEFDEAIALYQEVNDGRPNEDGVAIALMQTMVDNALDCVEKGLFGKSIQLAKDTIAFASKADATVVETFNFWKSLADACSVFSAVQSKAIEFPAESIMTLIDSGDKKAYEIFADVDNVGTGVISAKGLFSEDERLGVDLTRCIHATILCHKRAIHVSANDLHAQAVAYYNLGWAEHRAHICLPSSIRKKSSVYLKTAMKCFKRAIELEAGNSDFWNSLGVVTSEISPAVSQHSFVRSLHLNERSPAAWTNLGTLALLQNDMQLANEAFNRAQSTDPDYAHAWLGQGFVALLYGKTKEARGLFTHAMEIAESSSVLTRRQFSVSVFDYILTTTSANISSLIQPIFALGQLNNLKPQDLAYGHLSTMFLERTHDNVKAVEILEKICGILEADFEVTESPQALAQFALAKTDLARSYLASGSYEQAVECGEMALQLSSDESDNELTKKERKKARLSAHLTAGLAQYYSKDIDEALLCFESALEESDGNADAVCLLAQVLWANGSEESREKARNSLFEVIEKQPDHVQAVLLLGVIAVLDNDEESVEAVVAELEGLRTSDKIADAEQSQIGEVLGAVAKLGENSTDEDVLTQIQTDIMLYPHLPHGWSNLAEFGGEEYPAEMALTVAKKGVPPRGTLEAEDLAKACAGTGVAAHAQTAIFLAPWTVAGWNSLREAVSGN</sequence>
<dbReference type="InterPro" id="IPR019734">
    <property type="entry name" value="TPR_rpt"/>
</dbReference>
<reference evidence="5" key="1">
    <citation type="submission" date="2022-08" db="EMBL/GenBank/DDBJ databases">
        <authorList>
            <person name="Giroux E."/>
            <person name="Giroux E."/>
        </authorList>
    </citation>
    <scope>NUCLEOTIDE SEQUENCE</scope>
    <source>
        <strain evidence="5">H1091258</strain>
    </source>
</reference>
<feature type="repeat" description="TPR" evidence="3">
    <location>
        <begin position="659"/>
        <end position="692"/>
    </location>
</feature>
<organism evidence="5 6">
    <name type="scientific">Colletotrichum noveboracense</name>
    <dbReference type="NCBI Taxonomy" id="2664923"/>
    <lineage>
        <taxon>Eukaryota</taxon>
        <taxon>Fungi</taxon>
        <taxon>Dikarya</taxon>
        <taxon>Ascomycota</taxon>
        <taxon>Pezizomycotina</taxon>
        <taxon>Sordariomycetes</taxon>
        <taxon>Hypocreomycetidae</taxon>
        <taxon>Glomerellales</taxon>
        <taxon>Glomerellaceae</taxon>
        <taxon>Colletotrichum</taxon>
        <taxon>Colletotrichum gloeosporioides species complex</taxon>
    </lineage>
</organism>
<comment type="caution">
    <text evidence="5">The sequence shown here is derived from an EMBL/GenBank/DDBJ whole genome shotgun (WGS) entry which is preliminary data.</text>
</comment>